<feature type="compositionally biased region" description="Polar residues" evidence="1">
    <location>
        <begin position="288"/>
        <end position="312"/>
    </location>
</feature>
<feature type="region of interest" description="Disordered" evidence="1">
    <location>
        <begin position="628"/>
        <end position="647"/>
    </location>
</feature>
<proteinExistence type="predicted"/>
<organism evidence="2 3">
    <name type="scientific">Penicillium hetheringtonii</name>
    <dbReference type="NCBI Taxonomy" id="911720"/>
    <lineage>
        <taxon>Eukaryota</taxon>
        <taxon>Fungi</taxon>
        <taxon>Dikarya</taxon>
        <taxon>Ascomycota</taxon>
        <taxon>Pezizomycotina</taxon>
        <taxon>Eurotiomycetes</taxon>
        <taxon>Eurotiomycetidae</taxon>
        <taxon>Eurotiales</taxon>
        <taxon>Aspergillaceae</taxon>
        <taxon>Penicillium</taxon>
    </lineage>
</organism>
<name>A0AAD6D8A4_9EURO</name>
<feature type="compositionally biased region" description="Polar residues" evidence="1">
    <location>
        <begin position="336"/>
        <end position="347"/>
    </location>
</feature>
<feature type="region of interest" description="Disordered" evidence="1">
    <location>
        <begin position="98"/>
        <end position="416"/>
    </location>
</feature>
<dbReference type="AlphaFoldDB" id="A0AAD6D8A4"/>
<feature type="compositionally biased region" description="Polar residues" evidence="1">
    <location>
        <begin position="407"/>
        <end position="416"/>
    </location>
</feature>
<reference evidence="2 3" key="1">
    <citation type="journal article" date="2023" name="IMA Fungus">
        <title>Comparative genomic study of the Penicillium genus elucidates a diverse pangenome and 15 lateral gene transfer events.</title>
        <authorList>
            <person name="Petersen C."/>
            <person name="Sorensen T."/>
            <person name="Nielsen M.R."/>
            <person name="Sondergaard T.E."/>
            <person name="Sorensen J.L."/>
            <person name="Fitzpatrick D.A."/>
            <person name="Frisvad J.C."/>
            <person name="Nielsen K.L."/>
        </authorList>
    </citation>
    <scope>NUCLEOTIDE SEQUENCE [LARGE SCALE GENOMIC DNA]</scope>
    <source>
        <strain evidence="2 3">IBT 29057</strain>
    </source>
</reference>
<feature type="compositionally biased region" description="Basic and acidic residues" evidence="1">
    <location>
        <begin position="396"/>
        <end position="406"/>
    </location>
</feature>
<dbReference type="EMBL" id="JAQJAC010000010">
    <property type="protein sequence ID" value="KAJ5568060.1"/>
    <property type="molecule type" value="Genomic_DNA"/>
</dbReference>
<evidence type="ECO:0000313" key="2">
    <source>
        <dbReference type="EMBL" id="KAJ5568060.1"/>
    </source>
</evidence>
<feature type="compositionally biased region" description="Basic and acidic residues" evidence="1">
    <location>
        <begin position="98"/>
        <end position="115"/>
    </location>
</feature>
<feature type="compositionally biased region" description="Acidic residues" evidence="1">
    <location>
        <begin position="22"/>
        <end position="31"/>
    </location>
</feature>
<gene>
    <name evidence="2" type="ORF">N7450_010546</name>
</gene>
<dbReference type="Proteomes" id="UP001216150">
    <property type="component" value="Unassembled WGS sequence"/>
</dbReference>
<feature type="region of interest" description="Disordered" evidence="1">
    <location>
        <begin position="572"/>
        <end position="623"/>
    </location>
</feature>
<feature type="region of interest" description="Disordered" evidence="1">
    <location>
        <begin position="1"/>
        <end position="31"/>
    </location>
</feature>
<evidence type="ECO:0000313" key="3">
    <source>
        <dbReference type="Proteomes" id="UP001216150"/>
    </source>
</evidence>
<feature type="compositionally biased region" description="Polar residues" evidence="1">
    <location>
        <begin position="132"/>
        <end position="146"/>
    </location>
</feature>
<protein>
    <submittedName>
        <fullName evidence="2">Uncharacterized protein</fullName>
    </submittedName>
</protein>
<feature type="region of interest" description="Disordered" evidence="1">
    <location>
        <begin position="481"/>
        <end position="503"/>
    </location>
</feature>
<keyword evidence="3" id="KW-1185">Reference proteome</keyword>
<evidence type="ECO:0000256" key="1">
    <source>
        <dbReference type="SAM" id="MobiDB-lite"/>
    </source>
</evidence>
<feature type="compositionally biased region" description="Basic and acidic residues" evidence="1">
    <location>
        <begin position="158"/>
        <end position="174"/>
    </location>
</feature>
<feature type="compositionally biased region" description="Acidic residues" evidence="1">
    <location>
        <begin position="483"/>
        <end position="494"/>
    </location>
</feature>
<feature type="compositionally biased region" description="Basic and acidic residues" evidence="1">
    <location>
        <begin position="373"/>
        <end position="386"/>
    </location>
</feature>
<accession>A0AAD6D8A4</accession>
<feature type="compositionally biased region" description="Polar residues" evidence="1">
    <location>
        <begin position="243"/>
        <end position="264"/>
    </location>
</feature>
<sequence length="701" mass="75989">MSRPRPASPLTLETCEGSLSDLSDDDILGSDDDLEENARAAKKQRIEKIAESYQRGTPVFILSASLRGPFEHGWKNPWKTSRRQVRQVKIHHVGKLQYKGDKAHESVIQETDPQHTKHRKDLATASHRGTTDLPTSFDDSTTVTSGQGPGKYSSLHSKPREERVVSSKPKDRTRGIVSRQGSVAVEEQTFAAPKTVDWLKKDGKRLNYGRFNPPSSPTPKSNAGRTRETSRSGSRGVGKEDSQSMATARDQSPKTPSAQKSLTEASLGKLQADRSECVPEISARPKSRANSQGSINTQPDVHENLPTSSNHGALSFRVAASTSQLPRFHYQRFHPQDSSPGTISSPPVQLPVDQDPSVPAPEHEDQHIDEDGDRVLPDVSLRHKDAPMAASPQTDKMAEASKDIDRPTTSTNMGTFEQVPTEQNTYEQLPSAQQVSVAPGISDRIISLHSTAAHADNKRASESNESQLSTQAALLHAQKSFQDDLESSELDYDMPSEKEDNGDESLLAQETPFLNPATSGRPIPLNPQQWNKERVQAMSTQAMLDAATPFTFSTDGKSKPFRLLSPEAFGDSPVTTGMAGPFSAVGPSSPINDCHTGPPNGDDNQYPGAEHPPDPLPTHPSTTQTFALPVAMSGSPPTTAQDGQGGLQRAESFNLSQAIADAGSWLHQSFDFMNEIKHPSQNIKATSSAEDHSSAPGLDIS</sequence>
<comment type="caution">
    <text evidence="2">The sequence shown here is derived from an EMBL/GenBank/DDBJ whole genome shotgun (WGS) entry which is preliminary data.</text>
</comment>
<feature type="region of interest" description="Disordered" evidence="1">
    <location>
        <begin position="680"/>
        <end position="701"/>
    </location>
</feature>